<accession>A0ABP6S270</accession>
<dbReference type="Proteomes" id="UP001500483">
    <property type="component" value="Unassembled WGS sequence"/>
</dbReference>
<evidence type="ECO:0000256" key="4">
    <source>
        <dbReference type="ARBA" id="ARBA00022840"/>
    </source>
</evidence>
<evidence type="ECO:0000259" key="6">
    <source>
        <dbReference type="PROSITE" id="PS51198"/>
    </source>
</evidence>
<dbReference type="InterPro" id="IPR013986">
    <property type="entry name" value="DExx_box_DNA_helicase_dom_sf"/>
</dbReference>
<dbReference type="Gene3D" id="3.40.50.300">
    <property type="entry name" value="P-loop containing nucleotide triphosphate hydrolases"/>
    <property type="match status" value="2"/>
</dbReference>
<keyword evidence="8" id="KW-1185">Reference proteome</keyword>
<evidence type="ECO:0000313" key="7">
    <source>
        <dbReference type="EMBL" id="GAA3366133.1"/>
    </source>
</evidence>
<keyword evidence="3 5" id="KW-0347">Helicase</keyword>
<feature type="binding site" evidence="5">
    <location>
        <begin position="256"/>
        <end position="263"/>
    </location>
    <ligand>
        <name>ATP</name>
        <dbReference type="ChEBI" id="CHEBI:30616"/>
    </ligand>
</feature>
<dbReference type="PANTHER" id="PTHR11070:SF45">
    <property type="entry name" value="DNA 3'-5' HELICASE"/>
    <property type="match status" value="1"/>
</dbReference>
<evidence type="ECO:0000256" key="2">
    <source>
        <dbReference type="ARBA" id="ARBA00022801"/>
    </source>
</evidence>
<evidence type="ECO:0000256" key="5">
    <source>
        <dbReference type="PROSITE-ProRule" id="PRU00560"/>
    </source>
</evidence>
<evidence type="ECO:0000256" key="3">
    <source>
        <dbReference type="ARBA" id="ARBA00022806"/>
    </source>
</evidence>
<proteinExistence type="predicted"/>
<dbReference type="InterPro" id="IPR027417">
    <property type="entry name" value="P-loop_NTPase"/>
</dbReference>
<reference evidence="8" key="1">
    <citation type="journal article" date="2019" name="Int. J. Syst. Evol. Microbiol.">
        <title>The Global Catalogue of Microorganisms (GCM) 10K type strain sequencing project: providing services to taxonomists for standard genome sequencing and annotation.</title>
        <authorList>
            <consortium name="The Broad Institute Genomics Platform"/>
            <consortium name="The Broad Institute Genome Sequencing Center for Infectious Disease"/>
            <person name="Wu L."/>
            <person name="Ma J."/>
        </authorList>
    </citation>
    <scope>NUCLEOTIDE SEQUENCE [LARGE SCALE GENOMIC DNA]</scope>
    <source>
        <strain evidence="8">JCM 9687</strain>
    </source>
</reference>
<comment type="caution">
    <text evidence="7">The sequence shown here is derived from an EMBL/GenBank/DDBJ whole genome shotgun (WGS) entry which is preliminary data.</text>
</comment>
<organism evidence="7 8">
    <name type="scientific">Saccharopolyspora gregorii</name>
    <dbReference type="NCBI Taxonomy" id="33914"/>
    <lineage>
        <taxon>Bacteria</taxon>
        <taxon>Bacillati</taxon>
        <taxon>Actinomycetota</taxon>
        <taxon>Actinomycetes</taxon>
        <taxon>Pseudonocardiales</taxon>
        <taxon>Pseudonocardiaceae</taxon>
        <taxon>Saccharopolyspora</taxon>
    </lineage>
</organism>
<gene>
    <name evidence="7" type="ORF">GCM10020366_68790</name>
</gene>
<keyword evidence="1 5" id="KW-0547">Nucleotide-binding</keyword>
<keyword evidence="2 5" id="KW-0378">Hydrolase</keyword>
<dbReference type="Gene3D" id="1.10.10.160">
    <property type="match status" value="1"/>
</dbReference>
<dbReference type="Pfam" id="PF00580">
    <property type="entry name" value="UvrD-helicase"/>
    <property type="match status" value="1"/>
</dbReference>
<dbReference type="EMBL" id="BAAAYK010000038">
    <property type="protein sequence ID" value="GAA3366133.1"/>
    <property type="molecule type" value="Genomic_DNA"/>
</dbReference>
<keyword evidence="4 5" id="KW-0067">ATP-binding</keyword>
<dbReference type="InterPro" id="IPR014016">
    <property type="entry name" value="UvrD-like_ATP-bd"/>
</dbReference>
<feature type="domain" description="UvrD-like helicase ATP-binding" evidence="6">
    <location>
        <begin position="235"/>
        <end position="526"/>
    </location>
</feature>
<dbReference type="PANTHER" id="PTHR11070">
    <property type="entry name" value="UVRD / RECB / PCRA DNA HELICASE FAMILY MEMBER"/>
    <property type="match status" value="1"/>
</dbReference>
<evidence type="ECO:0000256" key="1">
    <source>
        <dbReference type="ARBA" id="ARBA00022741"/>
    </source>
</evidence>
<dbReference type="PROSITE" id="PS51198">
    <property type="entry name" value="UVRD_HELICASE_ATP_BIND"/>
    <property type="match status" value="1"/>
</dbReference>
<dbReference type="SUPFAM" id="SSF52540">
    <property type="entry name" value="P-loop containing nucleoside triphosphate hydrolases"/>
    <property type="match status" value="1"/>
</dbReference>
<sequence>MSVEHLRANRGVSVTGTYDHHRERLRREADEQLRARPPLPSWQKRVVERFAVERGSGWYTLLNQFAPHTPDNRPDAVLVGPGGVLVVLLCEHEPPVAAARAAFVWTAELLAGLATPHGLLTEAVVRTVVVFPEGGRATAEDGEHVVVAESELDRVLVCAEPVLDGADALAAARQLDNGTFDLTPIAWNPQRIPRPRGAGQVGASDRSSGLFEVRRLRDEQAERAPHVAVPDWRLFLDDAQLGAVRRQYGGPARISGPAGTGKSTLALHRLAHLARRGPGRLLFTSHLESLPELAREQFRALAPQVAHRVEFRNLHEWAAELLAERGRDTVVDEQRVDAAFTAVWERSGRSGPLAAARPSRHYWKDEIDRVIKGRGLGTLESYRSATRRGRGGQLSPAFRAHVWEFYCEYERELCERGIYDRNDVLIRALDELGRTPLGRVYSGVAVDEVQDLTLVGLRLVHAVSGDGPNRLLLVGDGQQQVFAGGWRLSEAGISLRGRSEVLRRNYRNRAAIVEAAGELDAVNRFDDIDGAPAVTLRSSLPVLSGGEVVRWNGVAQRDAVLAALRGLDAGAGTAVLTRSRAAAEEWTEVLRRGGVPARRLAPWSPEPAAVLVGTLLEAKGFEFRAVFLPDERRPMGFYRDELEALQRQLLVATTRARDYLWIGALEESDE</sequence>
<dbReference type="InterPro" id="IPR000212">
    <property type="entry name" value="DNA_helicase_UvrD/REP"/>
</dbReference>
<evidence type="ECO:0000313" key="8">
    <source>
        <dbReference type="Proteomes" id="UP001500483"/>
    </source>
</evidence>
<name>A0ABP6S270_9PSEU</name>
<protein>
    <submittedName>
        <fullName evidence="7">UvrD-helicase domain-containing protein</fullName>
    </submittedName>
</protein>